<dbReference type="RefSeq" id="WP_013023089.1">
    <property type="nucleotide sequence ID" value="NC_013949.1"/>
</dbReference>
<dbReference type="SUPFAM" id="SSF52540">
    <property type="entry name" value="P-loop containing nucleoside triphosphate hydrolases"/>
    <property type="match status" value="2"/>
</dbReference>
<dbReference type="KEGG" id="hms:HMU07540"/>
<keyword evidence="6 8" id="KW-0342">GTP-binding</keyword>
<dbReference type="PROSITE" id="PS51712">
    <property type="entry name" value="G_ENGA"/>
    <property type="match status" value="1"/>
</dbReference>
<proteinExistence type="inferred from homology"/>
<dbReference type="PANTHER" id="PTHR43834:SF6">
    <property type="entry name" value="GTPASE DER"/>
    <property type="match status" value="1"/>
</dbReference>
<organism evidence="12 13">
    <name type="scientific">Helicobacter mustelae (strain ATCC 43772 / CCUG 25715 / CIP 103759 / LMG 18044 / NCTC 12198 / R85-136P)</name>
    <name type="common">Campylobacter mustelae</name>
    <dbReference type="NCBI Taxonomy" id="679897"/>
    <lineage>
        <taxon>Bacteria</taxon>
        <taxon>Pseudomonadati</taxon>
        <taxon>Campylobacterota</taxon>
        <taxon>Epsilonproteobacteria</taxon>
        <taxon>Campylobacterales</taxon>
        <taxon>Helicobacteraceae</taxon>
        <taxon>Helicobacter</taxon>
    </lineage>
</organism>
<dbReference type="Proteomes" id="UP000001522">
    <property type="component" value="Chromosome"/>
</dbReference>
<dbReference type="HOGENOM" id="CLU_016077_6_2_7"/>
<evidence type="ECO:0000256" key="2">
    <source>
        <dbReference type="ARBA" id="ARBA00020953"/>
    </source>
</evidence>
<dbReference type="NCBIfam" id="TIGR00231">
    <property type="entry name" value="small_GTP"/>
    <property type="match status" value="2"/>
</dbReference>
<keyword evidence="3 8" id="KW-0690">Ribosome biogenesis</keyword>
<evidence type="ECO:0000256" key="6">
    <source>
        <dbReference type="ARBA" id="ARBA00023134"/>
    </source>
</evidence>
<dbReference type="CDD" id="cd01895">
    <property type="entry name" value="EngA2"/>
    <property type="match status" value="1"/>
</dbReference>
<dbReference type="InterPro" id="IPR005225">
    <property type="entry name" value="Small_GTP-bd"/>
</dbReference>
<evidence type="ECO:0000256" key="5">
    <source>
        <dbReference type="ARBA" id="ARBA00022741"/>
    </source>
</evidence>
<evidence type="ECO:0000256" key="10">
    <source>
        <dbReference type="RuleBase" id="RU004481"/>
    </source>
</evidence>
<dbReference type="HAMAP" id="MF_00195">
    <property type="entry name" value="GTPase_Der"/>
    <property type="match status" value="1"/>
</dbReference>
<evidence type="ECO:0000256" key="3">
    <source>
        <dbReference type="ARBA" id="ARBA00022517"/>
    </source>
</evidence>
<gene>
    <name evidence="8" type="primary">der</name>
    <name evidence="12" type="ordered locus">HMU07540</name>
</gene>
<evidence type="ECO:0000256" key="1">
    <source>
        <dbReference type="ARBA" id="ARBA00008279"/>
    </source>
</evidence>
<comment type="subunit">
    <text evidence="8">Associates with the 50S ribosomal subunit.</text>
</comment>
<dbReference type="InterPro" id="IPR032859">
    <property type="entry name" value="KH_dom-like"/>
</dbReference>
<feature type="binding site" evidence="8">
    <location>
        <begin position="8"/>
        <end position="15"/>
    </location>
    <ligand>
        <name>GTP</name>
        <dbReference type="ChEBI" id="CHEBI:37565"/>
        <label>1</label>
    </ligand>
</feature>
<evidence type="ECO:0000259" key="11">
    <source>
        <dbReference type="PROSITE" id="PS51712"/>
    </source>
</evidence>
<keyword evidence="5 8" id="KW-0547">Nucleotide-binding</keyword>
<evidence type="ECO:0000256" key="4">
    <source>
        <dbReference type="ARBA" id="ARBA00022737"/>
    </source>
</evidence>
<evidence type="ECO:0000313" key="12">
    <source>
        <dbReference type="EMBL" id="CBG40011.1"/>
    </source>
</evidence>
<sequence length="466" mass="53164">MKKIAILGKPNVGKSSLFNRLARERIAITSDVSGTTCDVNKKTIQLEGHPLQILDTGGIDKNNQYFSSIKKFAFQAAEMADLILYVVDGKLPPDDEDKRLFYALEKIQKKCFLIINKIDNDKEKQCAYDFDNFGAKNSFFISISHNRGISHLISSIIYVLDLKAPQSQEQESIEEFLENTAPHPQEPKDTPSLPKIKIGIIGRVNVGKSSLLNALVGKDRSVVSPIEGTTLDPVDEGIIYKDYQLEFVDTAGLRRRGKIRGLEKFALDRTGKMLEKSDIALLVLDVSTAFVDLDEKISSLVDKYTLGIIIVLNKWDIRIAEYKSIIEELRRKFRFLEYAPIITVSALNKRHIKELKEKILQVYQNFSFRIPTSQLNSTILEATKKHPLPSDHGKIIRIYYATQYDTCPPQISLVMNRPKSLHFSYKRYLVNYLRHCFEFEGTPIIITPRSKKSPTEDEREKECKIS</sequence>
<keyword evidence="13" id="KW-1185">Reference proteome</keyword>
<dbReference type="PIRSF" id="PIRSF006485">
    <property type="entry name" value="GTP-binding_EngA"/>
    <property type="match status" value="1"/>
</dbReference>
<dbReference type="Pfam" id="PF01926">
    <property type="entry name" value="MMR_HSR1"/>
    <property type="match status" value="2"/>
</dbReference>
<name>D3UHN9_HELM1</name>
<dbReference type="InterPro" id="IPR031166">
    <property type="entry name" value="G_ENGA"/>
</dbReference>
<evidence type="ECO:0000256" key="7">
    <source>
        <dbReference type="ARBA" id="ARBA00032345"/>
    </source>
</evidence>
<evidence type="ECO:0000256" key="9">
    <source>
        <dbReference type="PROSITE-ProRule" id="PRU01049"/>
    </source>
</evidence>
<dbReference type="GO" id="GO:0043022">
    <property type="term" value="F:ribosome binding"/>
    <property type="evidence" value="ECO:0007669"/>
    <property type="project" value="TreeGrafter"/>
</dbReference>
<keyword evidence="4 10" id="KW-0677">Repeat</keyword>
<dbReference type="EMBL" id="FN555004">
    <property type="protein sequence ID" value="CBG40011.1"/>
    <property type="molecule type" value="Genomic_DNA"/>
</dbReference>
<feature type="binding site" evidence="8">
    <location>
        <begin position="249"/>
        <end position="253"/>
    </location>
    <ligand>
        <name>GTP</name>
        <dbReference type="ChEBI" id="CHEBI:37565"/>
        <label>2</label>
    </ligand>
</feature>
<dbReference type="InterPro" id="IPR027417">
    <property type="entry name" value="P-loop_NTPase"/>
</dbReference>
<accession>D3UHN9</accession>
<dbReference type="InterPro" id="IPR016484">
    <property type="entry name" value="GTPase_Der"/>
</dbReference>
<dbReference type="AlphaFoldDB" id="D3UHN9"/>
<dbReference type="STRING" id="679897.HMU07540"/>
<dbReference type="CDD" id="cd01894">
    <property type="entry name" value="EngA1"/>
    <property type="match status" value="1"/>
</dbReference>
<dbReference type="FunFam" id="3.30.300.20:FF:000004">
    <property type="entry name" value="GTPase Der"/>
    <property type="match status" value="1"/>
</dbReference>
<dbReference type="Gene3D" id="3.30.300.20">
    <property type="match status" value="1"/>
</dbReference>
<feature type="binding site" evidence="8">
    <location>
        <begin position="202"/>
        <end position="209"/>
    </location>
    <ligand>
        <name>GTP</name>
        <dbReference type="ChEBI" id="CHEBI:37565"/>
        <label>2</label>
    </ligand>
</feature>
<dbReference type="PANTHER" id="PTHR43834">
    <property type="entry name" value="GTPASE DER"/>
    <property type="match status" value="1"/>
</dbReference>
<reference evidence="12 13" key="1">
    <citation type="journal article" date="2010" name="BMC Genomics">
        <title>Comparative genomics and proteomics of Helicobacter mustelae, an ulcerogenic and carcinogenic gastric pathogen.</title>
        <authorList>
            <person name="O'Toole P.W."/>
            <person name="Snelling W.J."/>
            <person name="Canchaya C."/>
            <person name="Forde B.M."/>
            <person name="Hardie K.R."/>
            <person name="Josenhans C."/>
            <person name="Graham R.L.J."/>
            <person name="McMullan G."/>
            <person name="Parkhill J."/>
            <person name="Belda E."/>
            <person name="Bentley S.D."/>
        </authorList>
    </citation>
    <scope>NUCLEOTIDE SEQUENCE [LARGE SCALE GENOMIC DNA]</scope>
    <source>
        <strain evidence="13">ATCC 43772 / LMG 18044 / NCTC 12198 / 12198</strain>
    </source>
</reference>
<dbReference type="PRINTS" id="PR00326">
    <property type="entry name" value="GTP1OBG"/>
</dbReference>
<feature type="domain" description="EngA-type G" evidence="11">
    <location>
        <begin position="196"/>
        <end position="367"/>
    </location>
</feature>
<dbReference type="InterPro" id="IPR015946">
    <property type="entry name" value="KH_dom-like_a/b"/>
</dbReference>
<dbReference type="Pfam" id="PF14714">
    <property type="entry name" value="KH_dom-like"/>
    <property type="match status" value="1"/>
</dbReference>
<feature type="binding site" evidence="8">
    <location>
        <begin position="116"/>
        <end position="119"/>
    </location>
    <ligand>
        <name>GTP</name>
        <dbReference type="ChEBI" id="CHEBI:37565"/>
        <label>1</label>
    </ligand>
</feature>
<feature type="binding site" evidence="8">
    <location>
        <begin position="55"/>
        <end position="59"/>
    </location>
    <ligand>
        <name>GTP</name>
        <dbReference type="ChEBI" id="CHEBI:37565"/>
        <label>1</label>
    </ligand>
</feature>
<feature type="binding site" evidence="8">
    <location>
        <begin position="313"/>
        <end position="316"/>
    </location>
    <ligand>
        <name>GTP</name>
        <dbReference type="ChEBI" id="CHEBI:37565"/>
        <label>2</label>
    </ligand>
</feature>
<dbReference type="GO" id="GO:0042254">
    <property type="term" value="P:ribosome biogenesis"/>
    <property type="evidence" value="ECO:0007669"/>
    <property type="project" value="UniProtKB-KW"/>
</dbReference>
<dbReference type="GO" id="GO:0005525">
    <property type="term" value="F:GTP binding"/>
    <property type="evidence" value="ECO:0007669"/>
    <property type="project" value="UniProtKB-UniRule"/>
</dbReference>
<comment type="similarity">
    <text evidence="1 8 9 10">Belongs to the TRAFAC class TrmE-Era-EngA-EngB-Septin-like GTPase superfamily. EngA (Der) GTPase family.</text>
</comment>
<comment type="function">
    <text evidence="8 10">GTPase that plays an essential role in the late steps of ribosome biogenesis.</text>
</comment>
<evidence type="ECO:0000256" key="8">
    <source>
        <dbReference type="HAMAP-Rule" id="MF_00195"/>
    </source>
</evidence>
<protein>
    <recommendedName>
        <fullName evidence="2 8">GTPase Der</fullName>
    </recommendedName>
    <alternativeName>
        <fullName evidence="7 8">GTP-binding protein EngA</fullName>
    </alternativeName>
</protein>
<dbReference type="NCBIfam" id="TIGR03594">
    <property type="entry name" value="GTPase_EngA"/>
    <property type="match status" value="1"/>
</dbReference>
<dbReference type="Gene3D" id="3.40.50.300">
    <property type="entry name" value="P-loop containing nucleotide triphosphate hydrolases"/>
    <property type="match status" value="2"/>
</dbReference>
<dbReference type="eggNOG" id="COG1160">
    <property type="taxonomic scope" value="Bacteria"/>
</dbReference>
<evidence type="ECO:0000313" key="13">
    <source>
        <dbReference type="Proteomes" id="UP000001522"/>
    </source>
</evidence>
<dbReference type="InterPro" id="IPR006073">
    <property type="entry name" value="GTP-bd"/>
</dbReference>